<dbReference type="GO" id="GO:0009231">
    <property type="term" value="P:riboflavin biosynthetic process"/>
    <property type="evidence" value="ECO:0007669"/>
    <property type="project" value="UniProtKB-KW"/>
</dbReference>
<dbReference type="InterPro" id="IPR023366">
    <property type="entry name" value="ATP_synth_asu-like_sf"/>
</dbReference>
<evidence type="ECO:0000256" key="9">
    <source>
        <dbReference type="ARBA" id="ARBA00022737"/>
    </source>
</evidence>
<keyword evidence="14" id="KW-1185">Reference proteome</keyword>
<dbReference type="EMBL" id="SIUB01000002">
    <property type="protein sequence ID" value="TBN54283.1"/>
    <property type="molecule type" value="Genomic_DNA"/>
</dbReference>
<evidence type="ECO:0000259" key="12">
    <source>
        <dbReference type="PROSITE" id="PS51177"/>
    </source>
</evidence>
<comment type="catalytic activity">
    <reaction evidence="1">
        <text>2 6,7-dimethyl-8-(1-D-ribityl)lumazine + H(+) = 5-amino-6-(D-ribitylamino)uracil + riboflavin</text>
        <dbReference type="Rhea" id="RHEA:20772"/>
        <dbReference type="ChEBI" id="CHEBI:15378"/>
        <dbReference type="ChEBI" id="CHEBI:15934"/>
        <dbReference type="ChEBI" id="CHEBI:57986"/>
        <dbReference type="ChEBI" id="CHEBI:58201"/>
        <dbReference type="EC" id="2.5.1.9"/>
    </reaction>
</comment>
<comment type="caution">
    <text evidence="13">The sequence shown here is derived from an EMBL/GenBank/DDBJ whole genome shotgun (WGS) entry which is preliminary data.</text>
</comment>
<dbReference type="Proteomes" id="UP000291613">
    <property type="component" value="Unassembled WGS sequence"/>
</dbReference>
<dbReference type="FunFam" id="2.40.30.20:FF:000003">
    <property type="entry name" value="Riboflavin synthase, alpha subunit"/>
    <property type="match status" value="1"/>
</dbReference>
<comment type="pathway">
    <text evidence="3">Cofactor biosynthesis; riboflavin biosynthesis; riboflavin from 2-hydroxy-3-oxobutyl phosphate and 5-amino-6-(D-ribitylamino)uracil: step 2/2.</text>
</comment>
<evidence type="ECO:0000256" key="7">
    <source>
        <dbReference type="ARBA" id="ARBA00022619"/>
    </source>
</evidence>
<accession>A0A4Q9GJ66</accession>
<dbReference type="AlphaFoldDB" id="A0A4Q9GJ66"/>
<evidence type="ECO:0000256" key="4">
    <source>
        <dbReference type="ARBA" id="ARBA00011233"/>
    </source>
</evidence>
<comment type="function">
    <text evidence="2">Catalyzes the dismutation of two molecules of 6,7-dimethyl-8-ribityllumazine, resulting in the formation of riboflavin and 5-amino-6-(D-ribitylamino)uracil.</text>
</comment>
<dbReference type="Gene3D" id="2.40.30.20">
    <property type="match status" value="2"/>
</dbReference>
<feature type="domain" description="Lumazine-binding" evidence="12">
    <location>
        <begin position="101"/>
        <end position="197"/>
    </location>
</feature>
<protein>
    <recommendedName>
        <fullName evidence="6 10">Riboflavin synthase</fullName>
        <ecNumber evidence="5 10">2.5.1.9</ecNumber>
    </recommendedName>
</protein>
<evidence type="ECO:0000256" key="8">
    <source>
        <dbReference type="ARBA" id="ARBA00022679"/>
    </source>
</evidence>
<evidence type="ECO:0000256" key="11">
    <source>
        <dbReference type="PROSITE-ProRule" id="PRU00524"/>
    </source>
</evidence>
<feature type="repeat" description="Lumazine-binding" evidence="11">
    <location>
        <begin position="101"/>
        <end position="197"/>
    </location>
</feature>
<dbReference type="RefSeq" id="WP_131001877.1">
    <property type="nucleotide sequence ID" value="NZ_JBHSZR010000005.1"/>
</dbReference>
<proteinExistence type="predicted"/>
<dbReference type="CDD" id="cd00402">
    <property type="entry name" value="Riboflavin_synthase_like"/>
    <property type="match status" value="1"/>
</dbReference>
<dbReference type="NCBIfam" id="NF009566">
    <property type="entry name" value="PRK13020.1"/>
    <property type="match status" value="1"/>
</dbReference>
<dbReference type="PROSITE" id="PS51177">
    <property type="entry name" value="LUMAZINE_BIND"/>
    <property type="match status" value="2"/>
</dbReference>
<dbReference type="InterPro" id="IPR001783">
    <property type="entry name" value="Lumazine-bd"/>
</dbReference>
<keyword evidence="8 13" id="KW-0808">Transferase</keyword>
<evidence type="ECO:0000256" key="6">
    <source>
        <dbReference type="ARBA" id="ARBA00013950"/>
    </source>
</evidence>
<dbReference type="InterPro" id="IPR017938">
    <property type="entry name" value="Riboflavin_synthase-like_b-brl"/>
</dbReference>
<feature type="domain" description="Lumazine-binding" evidence="12">
    <location>
        <begin position="1"/>
        <end position="100"/>
    </location>
</feature>
<evidence type="ECO:0000256" key="2">
    <source>
        <dbReference type="ARBA" id="ARBA00002803"/>
    </source>
</evidence>
<comment type="subunit">
    <text evidence="4">Homotrimer.</text>
</comment>
<dbReference type="NCBIfam" id="NF006767">
    <property type="entry name" value="PRK09289.1"/>
    <property type="match status" value="1"/>
</dbReference>
<dbReference type="InterPro" id="IPR026017">
    <property type="entry name" value="Lumazine-bd_dom"/>
</dbReference>
<evidence type="ECO:0000256" key="10">
    <source>
        <dbReference type="NCBIfam" id="TIGR00187"/>
    </source>
</evidence>
<evidence type="ECO:0000256" key="5">
    <source>
        <dbReference type="ARBA" id="ARBA00012827"/>
    </source>
</evidence>
<keyword evidence="9" id="KW-0677">Repeat</keyword>
<dbReference type="Pfam" id="PF00677">
    <property type="entry name" value="Lum_binding"/>
    <property type="match status" value="2"/>
</dbReference>
<dbReference type="PANTHER" id="PTHR21098">
    <property type="entry name" value="RIBOFLAVIN SYNTHASE ALPHA CHAIN"/>
    <property type="match status" value="1"/>
</dbReference>
<feature type="repeat" description="Lumazine-binding" evidence="11">
    <location>
        <begin position="1"/>
        <end position="100"/>
    </location>
</feature>
<sequence length="204" mass="21814">MFTGIVTDIGEIVAIEPRAEILRLSIASRFVPQGIDLGASIACDGVCLTVVAVEQRGEGSVFSVEVGPETLSLTTAGGWRAGSRLNLERALKMGDELGGHLVLGHVDGVAKIVAREDFGDTVRFTFEAPELLARFIAVKGSICLDGTSLTVNTVDATRFSVHLIPHTLSETAWGDRKAGDRVNLEVDMMARYVARLAEASAVRY</sequence>
<dbReference type="FunFam" id="2.40.30.20:FF:000004">
    <property type="entry name" value="Riboflavin synthase, alpha subunit"/>
    <property type="match status" value="1"/>
</dbReference>
<name>A0A4Q9GJ66_9HYPH</name>
<keyword evidence="7" id="KW-0686">Riboflavin biosynthesis</keyword>
<evidence type="ECO:0000256" key="1">
    <source>
        <dbReference type="ARBA" id="ARBA00000968"/>
    </source>
</evidence>
<dbReference type="PANTHER" id="PTHR21098:SF12">
    <property type="entry name" value="RIBOFLAVIN SYNTHASE"/>
    <property type="match status" value="1"/>
</dbReference>
<dbReference type="NCBIfam" id="TIGR00187">
    <property type="entry name" value="ribE"/>
    <property type="match status" value="1"/>
</dbReference>
<evidence type="ECO:0000256" key="3">
    <source>
        <dbReference type="ARBA" id="ARBA00004887"/>
    </source>
</evidence>
<organism evidence="13 14">
    <name type="scientific">Hansschlegelia quercus</name>
    <dbReference type="NCBI Taxonomy" id="2528245"/>
    <lineage>
        <taxon>Bacteria</taxon>
        <taxon>Pseudomonadati</taxon>
        <taxon>Pseudomonadota</taxon>
        <taxon>Alphaproteobacteria</taxon>
        <taxon>Hyphomicrobiales</taxon>
        <taxon>Methylopilaceae</taxon>
        <taxon>Hansschlegelia</taxon>
    </lineage>
</organism>
<dbReference type="EC" id="2.5.1.9" evidence="5 10"/>
<evidence type="ECO:0000313" key="13">
    <source>
        <dbReference type="EMBL" id="TBN54283.1"/>
    </source>
</evidence>
<reference evidence="13 14" key="1">
    <citation type="submission" date="2019-02" db="EMBL/GenBank/DDBJ databases">
        <title>Hansschlegelia quercus sp. nov., a novel methylotrophic bacterium from buds of oak (Quercus robur L.).</title>
        <authorList>
            <person name="Agafonova N.V."/>
            <person name="Kaparullina E.N."/>
            <person name="Grouzdev D.S."/>
            <person name="Doronina N.V."/>
        </authorList>
    </citation>
    <scope>NUCLEOTIDE SEQUENCE [LARGE SCALE GENOMIC DNA]</scope>
    <source>
        <strain evidence="13 14">Dub</strain>
    </source>
</reference>
<dbReference type="GO" id="GO:0004746">
    <property type="term" value="F:riboflavin synthase activity"/>
    <property type="evidence" value="ECO:0007669"/>
    <property type="project" value="UniProtKB-UniRule"/>
</dbReference>
<dbReference type="PIRSF" id="PIRSF000498">
    <property type="entry name" value="Riboflavin_syn_A"/>
    <property type="match status" value="1"/>
</dbReference>
<evidence type="ECO:0000313" key="14">
    <source>
        <dbReference type="Proteomes" id="UP000291613"/>
    </source>
</evidence>
<dbReference type="OrthoDB" id="9788537at2"/>
<dbReference type="SUPFAM" id="SSF63380">
    <property type="entry name" value="Riboflavin synthase domain-like"/>
    <property type="match status" value="2"/>
</dbReference>
<gene>
    <name evidence="13" type="ORF">EYR15_05435</name>
</gene>